<evidence type="ECO:0000313" key="6">
    <source>
        <dbReference type="EMBL" id="AHG87887.1"/>
    </source>
</evidence>
<feature type="signal peptide" evidence="5">
    <location>
        <begin position="1"/>
        <end position="19"/>
    </location>
</feature>
<dbReference type="InterPro" id="IPR051801">
    <property type="entry name" value="GH28_Enzymes"/>
</dbReference>
<dbReference type="HOGENOM" id="CLU_016031_0_0_0"/>
<evidence type="ECO:0000256" key="2">
    <source>
        <dbReference type="ARBA" id="ARBA00022801"/>
    </source>
</evidence>
<dbReference type="Proteomes" id="UP000019151">
    <property type="component" value="Chromosome"/>
</dbReference>
<evidence type="ECO:0000256" key="3">
    <source>
        <dbReference type="ARBA" id="ARBA00023295"/>
    </source>
</evidence>
<evidence type="ECO:0000256" key="5">
    <source>
        <dbReference type="SAM" id="SignalP"/>
    </source>
</evidence>
<dbReference type="GO" id="GO:0004650">
    <property type="term" value="F:polygalacturonase activity"/>
    <property type="evidence" value="ECO:0007669"/>
    <property type="project" value="InterPro"/>
</dbReference>
<gene>
    <name evidence="6" type="ORF">J421_0350</name>
</gene>
<dbReference type="AlphaFoldDB" id="W0RBQ5"/>
<dbReference type="Pfam" id="PF00295">
    <property type="entry name" value="Glyco_hydro_28"/>
    <property type="match status" value="1"/>
</dbReference>
<dbReference type="InParanoid" id="W0RBQ5"/>
<dbReference type="RefSeq" id="WP_025409442.1">
    <property type="nucleotide sequence ID" value="NZ_CP007128.1"/>
</dbReference>
<dbReference type="InterPro" id="IPR012334">
    <property type="entry name" value="Pectin_lyas_fold"/>
</dbReference>
<keyword evidence="5" id="KW-0732">Signal</keyword>
<sequence length="455" mass="47885">MPRFAVIAALATLVSPLGAQDTRTVAEPKIPPACATLDASLVPVGDTTLADADEGRLDTDRIQRAIDGCAAGRAVVLKADGPRRAFLGGPLKLRPGVTLVVDSGAILFGSRDPEVYATSAGSCGVRKEGARGCRPLIAVDRADHAGVMGGGTIDGRGWATMAGQTISWWDLAQQARTGPPQQNPRMIQTNGSNDFTLYGITLRNSPNFHVVFDRGDGFTAWGVKIHTPSPNARNTDGIDPAGATNVTITRSWILTGDDNVAIKGGSAKTTHVTVSHNHFYRGHGMSIGSETNAGVERVLVTDLTVDGADNGLRIKSNASRGGLVSNVTYENVCIRKTKEPIFMDTHYSASPQTTGTLIPVFRDIVLRNVRVLDAGRITLDGYDAERRLGITLDGVTFDDVATVKLKASHADVTLGAGGTNLPIAGDDVKMTGPAVRKDAAAAPSCEGRFAPFPVR</sequence>
<evidence type="ECO:0000256" key="4">
    <source>
        <dbReference type="RuleBase" id="RU361169"/>
    </source>
</evidence>
<dbReference type="InterPro" id="IPR011050">
    <property type="entry name" value="Pectin_lyase_fold/virulence"/>
</dbReference>
<keyword evidence="2 4" id="KW-0378">Hydrolase</keyword>
<dbReference type="OrthoDB" id="107371at2"/>
<accession>W0RBQ5</accession>
<dbReference type="InterPro" id="IPR006626">
    <property type="entry name" value="PbH1"/>
</dbReference>
<dbReference type="PANTHER" id="PTHR31339:SF9">
    <property type="entry name" value="PLASMIN AND FIBRONECTIN-BINDING PROTEIN A"/>
    <property type="match status" value="1"/>
</dbReference>
<dbReference type="KEGG" id="gba:J421_0350"/>
<dbReference type="Gene3D" id="2.160.20.10">
    <property type="entry name" value="Single-stranded right-handed beta-helix, Pectin lyase-like"/>
    <property type="match status" value="1"/>
</dbReference>
<protein>
    <submittedName>
        <fullName evidence="6">Glycoside hydrolase family 28</fullName>
    </submittedName>
</protein>
<name>W0RBQ5_9BACT</name>
<evidence type="ECO:0000313" key="7">
    <source>
        <dbReference type="Proteomes" id="UP000019151"/>
    </source>
</evidence>
<dbReference type="GO" id="GO:0005975">
    <property type="term" value="P:carbohydrate metabolic process"/>
    <property type="evidence" value="ECO:0007669"/>
    <property type="project" value="InterPro"/>
</dbReference>
<dbReference type="EMBL" id="CP007128">
    <property type="protein sequence ID" value="AHG87887.1"/>
    <property type="molecule type" value="Genomic_DNA"/>
</dbReference>
<dbReference type="PROSITE" id="PS00502">
    <property type="entry name" value="POLYGALACTURONASE"/>
    <property type="match status" value="1"/>
</dbReference>
<dbReference type="InterPro" id="IPR000743">
    <property type="entry name" value="Glyco_hydro_28"/>
</dbReference>
<evidence type="ECO:0000256" key="1">
    <source>
        <dbReference type="ARBA" id="ARBA00008834"/>
    </source>
</evidence>
<dbReference type="SMART" id="SM00710">
    <property type="entry name" value="PbH1"/>
    <property type="match status" value="5"/>
</dbReference>
<dbReference type="PANTHER" id="PTHR31339">
    <property type="entry name" value="PECTIN LYASE-RELATED"/>
    <property type="match status" value="1"/>
</dbReference>
<proteinExistence type="inferred from homology"/>
<dbReference type="eggNOG" id="COG5434">
    <property type="taxonomic scope" value="Bacteria"/>
</dbReference>
<dbReference type="PATRIC" id="fig|861299.3.peg.357"/>
<feature type="chain" id="PRO_5004793857" evidence="5">
    <location>
        <begin position="20"/>
        <end position="455"/>
    </location>
</feature>
<comment type="similarity">
    <text evidence="1 4">Belongs to the glycosyl hydrolase 28 family.</text>
</comment>
<keyword evidence="3 4" id="KW-0326">Glycosidase</keyword>
<keyword evidence="7" id="KW-1185">Reference proteome</keyword>
<dbReference type="SUPFAM" id="SSF51126">
    <property type="entry name" value="Pectin lyase-like"/>
    <property type="match status" value="1"/>
</dbReference>
<dbReference type="STRING" id="861299.J421_0350"/>
<reference evidence="6 7" key="1">
    <citation type="journal article" date="2014" name="Genome Announc.">
        <title>Genome Sequence and Methylome of Soil Bacterium Gemmatirosa kalamazoonensis KBS708T, a Member of the Rarely Cultivated Gemmatimonadetes Phylum.</title>
        <authorList>
            <person name="Debruyn J.M."/>
            <person name="Radosevich M."/>
            <person name="Wommack K.E."/>
            <person name="Polson S.W."/>
            <person name="Hauser L.J."/>
            <person name="Fawaz M.N."/>
            <person name="Korlach J."/>
            <person name="Tsai Y.C."/>
        </authorList>
    </citation>
    <scope>NUCLEOTIDE SEQUENCE [LARGE SCALE GENOMIC DNA]</scope>
    <source>
        <strain evidence="6 7">KBS708</strain>
    </source>
</reference>
<organism evidence="6 7">
    <name type="scientific">Gemmatirosa kalamazoonensis</name>
    <dbReference type="NCBI Taxonomy" id="861299"/>
    <lineage>
        <taxon>Bacteria</taxon>
        <taxon>Pseudomonadati</taxon>
        <taxon>Gemmatimonadota</taxon>
        <taxon>Gemmatimonadia</taxon>
        <taxon>Gemmatimonadales</taxon>
        <taxon>Gemmatimonadaceae</taxon>
        <taxon>Gemmatirosa</taxon>
    </lineage>
</organism>